<reference evidence="7 8" key="1">
    <citation type="submission" date="2020-01" db="EMBL/GenBank/DDBJ databases">
        <title>Genetics and antimicrobial susceptibilities of Nocardia species isolated from the soil; a comparison with species isolated from humans.</title>
        <authorList>
            <person name="Carrasco G."/>
            <person name="Monzon S."/>
            <person name="Sansegundo M."/>
            <person name="Garcia E."/>
            <person name="Garrido N."/>
            <person name="Medina M.J."/>
            <person name="Villalon P."/>
            <person name="Ramirez-Arocha A.C."/>
            <person name="Jimenez P."/>
            <person name="Cuesta I."/>
            <person name="Valdezate S."/>
        </authorList>
    </citation>
    <scope>NUCLEOTIDE SEQUENCE [LARGE SCALE GENOMIC DNA]</scope>
    <source>
        <strain evidence="5 7">CNM20110639</strain>
        <strain evidence="6 8">CNM20110649</strain>
    </source>
</reference>
<dbReference type="SUPFAM" id="SSF46689">
    <property type="entry name" value="Homeodomain-like"/>
    <property type="match status" value="2"/>
</dbReference>
<evidence type="ECO:0000313" key="6">
    <source>
        <dbReference type="EMBL" id="NEW55392.1"/>
    </source>
</evidence>
<evidence type="ECO:0000256" key="1">
    <source>
        <dbReference type="ARBA" id="ARBA00023015"/>
    </source>
</evidence>
<gene>
    <name evidence="5" type="ORF">GV789_14650</name>
    <name evidence="6" type="ORF">GV794_06970</name>
</gene>
<dbReference type="Pfam" id="PF12852">
    <property type="entry name" value="Cupin_6"/>
    <property type="match status" value="1"/>
</dbReference>
<feature type="domain" description="HTH araC/xylS-type" evidence="4">
    <location>
        <begin position="156"/>
        <end position="254"/>
    </location>
</feature>
<proteinExistence type="predicted"/>
<keyword evidence="1" id="KW-0805">Transcription regulation</keyword>
<dbReference type="GO" id="GO:0043565">
    <property type="term" value="F:sequence-specific DNA binding"/>
    <property type="evidence" value="ECO:0007669"/>
    <property type="project" value="InterPro"/>
</dbReference>
<evidence type="ECO:0000256" key="2">
    <source>
        <dbReference type="ARBA" id="ARBA00023125"/>
    </source>
</evidence>
<keyword evidence="3" id="KW-0804">Transcription</keyword>
<dbReference type="InterPro" id="IPR050204">
    <property type="entry name" value="AraC_XylS_family_regulators"/>
</dbReference>
<dbReference type="RefSeq" id="WP_163829218.1">
    <property type="nucleotide sequence ID" value="NZ_JAAGUX010000008.1"/>
</dbReference>
<sequence>MTSTLLDADESAFVSSTRLTLIVALEGTVHCRIGEYEVQLAAGEAALATLGGVTVLVVTDPAQCSRALHVGYDVRGSIANRVVDPLPDLARVPAAPGGCPTLGMIEAELRSDIPGRAAVLDLLNELLLVSTLREWFALPDSPTPTWYAAHTDPVVGQTLKRIHDRPGEPWTVDSLARAAGVSRATLASRFTQLMSQPLMAYLTDWRLCCARDLLTTSDLSVESIAARVGYSSASAVSAAFTNAYGVRPGAHRRAHRRLPDEDAMGTNFRSARHRMPLRTDGLPAPNELRQ</sequence>
<dbReference type="InterPro" id="IPR018060">
    <property type="entry name" value="HTH_AraC"/>
</dbReference>
<dbReference type="PROSITE" id="PS01124">
    <property type="entry name" value="HTH_ARAC_FAMILY_2"/>
    <property type="match status" value="1"/>
</dbReference>
<dbReference type="PANTHER" id="PTHR46796">
    <property type="entry name" value="HTH-TYPE TRANSCRIPTIONAL ACTIVATOR RHAS-RELATED"/>
    <property type="match status" value="1"/>
</dbReference>
<dbReference type="PANTHER" id="PTHR46796:SF13">
    <property type="entry name" value="HTH-TYPE TRANSCRIPTIONAL ACTIVATOR RHAS"/>
    <property type="match status" value="1"/>
</dbReference>
<dbReference type="Proteomes" id="UP000468928">
    <property type="component" value="Unassembled WGS sequence"/>
</dbReference>
<accession>A0A6P1D5I0</accession>
<evidence type="ECO:0000313" key="7">
    <source>
        <dbReference type="Proteomes" id="UP000468928"/>
    </source>
</evidence>
<dbReference type="InterPro" id="IPR032783">
    <property type="entry name" value="AraC_lig"/>
</dbReference>
<evidence type="ECO:0000259" key="4">
    <source>
        <dbReference type="PROSITE" id="PS01124"/>
    </source>
</evidence>
<dbReference type="SMART" id="SM00342">
    <property type="entry name" value="HTH_ARAC"/>
    <property type="match status" value="1"/>
</dbReference>
<protein>
    <submittedName>
        <fullName evidence="5">AraC family transcriptional regulator</fullName>
    </submittedName>
</protein>
<dbReference type="Pfam" id="PF12833">
    <property type="entry name" value="HTH_18"/>
    <property type="match status" value="1"/>
</dbReference>
<dbReference type="EMBL" id="JAAGUZ010000035">
    <property type="protein sequence ID" value="NEW45677.1"/>
    <property type="molecule type" value="Genomic_DNA"/>
</dbReference>
<dbReference type="InterPro" id="IPR009057">
    <property type="entry name" value="Homeodomain-like_sf"/>
</dbReference>
<dbReference type="EMBL" id="JAAGUX010000008">
    <property type="protein sequence ID" value="NEW55392.1"/>
    <property type="molecule type" value="Genomic_DNA"/>
</dbReference>
<evidence type="ECO:0000256" key="3">
    <source>
        <dbReference type="ARBA" id="ARBA00023163"/>
    </source>
</evidence>
<keyword evidence="2" id="KW-0238">DNA-binding</keyword>
<keyword evidence="8" id="KW-1185">Reference proteome</keyword>
<organism evidence="5 7">
    <name type="scientific">Nocardia cyriacigeorgica</name>
    <dbReference type="NCBI Taxonomy" id="135487"/>
    <lineage>
        <taxon>Bacteria</taxon>
        <taxon>Bacillati</taxon>
        <taxon>Actinomycetota</taxon>
        <taxon>Actinomycetes</taxon>
        <taxon>Mycobacteriales</taxon>
        <taxon>Nocardiaceae</taxon>
        <taxon>Nocardia</taxon>
    </lineage>
</organism>
<name>A0A6P1D5I0_9NOCA</name>
<comment type="caution">
    <text evidence="5">The sequence shown here is derived from an EMBL/GenBank/DDBJ whole genome shotgun (WGS) entry which is preliminary data.</text>
</comment>
<dbReference type="AlphaFoldDB" id="A0A6P1D5I0"/>
<dbReference type="GO" id="GO:0003700">
    <property type="term" value="F:DNA-binding transcription factor activity"/>
    <property type="evidence" value="ECO:0007669"/>
    <property type="project" value="InterPro"/>
</dbReference>
<evidence type="ECO:0000313" key="8">
    <source>
        <dbReference type="Proteomes" id="UP000470876"/>
    </source>
</evidence>
<evidence type="ECO:0000313" key="5">
    <source>
        <dbReference type="EMBL" id="NEW45677.1"/>
    </source>
</evidence>
<dbReference type="Gene3D" id="1.10.10.60">
    <property type="entry name" value="Homeodomain-like"/>
    <property type="match status" value="1"/>
</dbReference>
<dbReference type="Proteomes" id="UP000470876">
    <property type="component" value="Unassembled WGS sequence"/>
</dbReference>